<keyword evidence="3" id="KW-1185">Reference proteome</keyword>
<dbReference type="Proteomes" id="UP001055439">
    <property type="component" value="Chromosome 9"/>
</dbReference>
<feature type="region of interest" description="Disordered" evidence="1">
    <location>
        <begin position="58"/>
        <end position="78"/>
    </location>
</feature>
<accession>A0A9E7I9U4</accession>
<evidence type="ECO:0000313" key="3">
    <source>
        <dbReference type="Proteomes" id="UP001055439"/>
    </source>
</evidence>
<dbReference type="AlphaFoldDB" id="A0A9E7I9U4"/>
<evidence type="ECO:0000256" key="1">
    <source>
        <dbReference type="SAM" id="MobiDB-lite"/>
    </source>
</evidence>
<organism evidence="2 3">
    <name type="scientific">Musa troglodytarum</name>
    <name type="common">fe'i banana</name>
    <dbReference type="NCBI Taxonomy" id="320322"/>
    <lineage>
        <taxon>Eukaryota</taxon>
        <taxon>Viridiplantae</taxon>
        <taxon>Streptophyta</taxon>
        <taxon>Embryophyta</taxon>
        <taxon>Tracheophyta</taxon>
        <taxon>Spermatophyta</taxon>
        <taxon>Magnoliopsida</taxon>
        <taxon>Liliopsida</taxon>
        <taxon>Zingiberales</taxon>
        <taxon>Musaceae</taxon>
        <taxon>Musa</taxon>
    </lineage>
</organism>
<protein>
    <submittedName>
        <fullName evidence="2">Uncharacterized protein</fullName>
    </submittedName>
</protein>
<sequence length="112" mass="12772">MEGDRVPVRFRESRSSAVTLSGCSRPPQETPGHLQKLLVPFHEDRTPEGSMAMEALKERRARSSKLNRQQHEGRNWHNTLRGVKRLGAGGNVFQVQNLIRVLVNFEMADMCF</sequence>
<reference evidence="2" key="1">
    <citation type="submission" date="2022-05" db="EMBL/GenBank/DDBJ databases">
        <title>The Musa troglodytarum L. genome provides insights into the mechanism of non-climacteric behaviour and enrichment of carotenoids.</title>
        <authorList>
            <person name="Wang J."/>
        </authorList>
    </citation>
    <scope>NUCLEOTIDE SEQUENCE</scope>
    <source>
        <tissue evidence="2">Leaf</tissue>
    </source>
</reference>
<proteinExistence type="predicted"/>
<evidence type="ECO:0000313" key="2">
    <source>
        <dbReference type="EMBL" id="URE43518.1"/>
    </source>
</evidence>
<dbReference type="EMBL" id="CP097511">
    <property type="protein sequence ID" value="URE43518.1"/>
    <property type="molecule type" value="Genomic_DNA"/>
</dbReference>
<name>A0A9E7I9U4_9LILI</name>
<gene>
    <name evidence="2" type="ORF">MUK42_26155</name>
</gene>